<protein>
    <submittedName>
        <fullName evidence="3 4">Response regulator</fullName>
    </submittedName>
</protein>
<evidence type="ECO:0000313" key="5">
    <source>
        <dbReference type="Proteomes" id="UP000184001"/>
    </source>
</evidence>
<evidence type="ECO:0000256" key="1">
    <source>
        <dbReference type="PROSITE-ProRule" id="PRU00169"/>
    </source>
</evidence>
<dbReference type="RefSeq" id="WP_020002067.1">
    <property type="nucleotide sequence ID" value="NZ_CP192217.1"/>
</dbReference>
<evidence type="ECO:0000259" key="2">
    <source>
        <dbReference type="PROSITE" id="PS50110"/>
    </source>
</evidence>
<dbReference type="InterPro" id="IPR001789">
    <property type="entry name" value="Sig_transdc_resp-reg_receiver"/>
</dbReference>
<evidence type="ECO:0000313" key="3">
    <source>
        <dbReference type="EMBL" id="MEZ6852941.1"/>
    </source>
</evidence>
<evidence type="ECO:0000313" key="4">
    <source>
        <dbReference type="EMBL" id="SHI77774.1"/>
    </source>
</evidence>
<proteinExistence type="predicted"/>
<gene>
    <name evidence="3" type="ORF">AB2Z07_05235</name>
    <name evidence="4" type="ORF">SAMN05660830_00954</name>
</gene>
<keyword evidence="1" id="KW-0597">Phosphoprotein</keyword>
<dbReference type="InterPro" id="IPR052048">
    <property type="entry name" value="ST_Response_Regulator"/>
</dbReference>
<dbReference type="AlphaFoldDB" id="A0A8G2C891"/>
<keyword evidence="6" id="KW-1185">Reference proteome</keyword>
<accession>A0A8G2C891</accession>
<dbReference type="InterPro" id="IPR011006">
    <property type="entry name" value="CheY-like_superfamily"/>
</dbReference>
<reference evidence="4 5" key="1">
    <citation type="submission" date="2016-11" db="EMBL/GenBank/DDBJ databases">
        <authorList>
            <person name="Varghese N."/>
            <person name="Submissions S."/>
        </authorList>
    </citation>
    <scope>NUCLEOTIDE SEQUENCE [LARGE SCALE GENOMIC DNA]</scope>
    <source>
        <strain evidence="4 5">DSM 17919</strain>
    </source>
</reference>
<dbReference type="Gene3D" id="3.40.50.2300">
    <property type="match status" value="1"/>
</dbReference>
<name>A0A8G2C891_9BACT</name>
<dbReference type="GO" id="GO:0000160">
    <property type="term" value="P:phosphorelay signal transduction system"/>
    <property type="evidence" value="ECO:0007669"/>
    <property type="project" value="InterPro"/>
</dbReference>
<dbReference type="PANTHER" id="PTHR43228">
    <property type="entry name" value="TWO-COMPONENT RESPONSE REGULATOR"/>
    <property type="match status" value="1"/>
</dbReference>
<comment type="caution">
    <text evidence="4">The sequence shown here is derived from an EMBL/GenBank/DDBJ whole genome shotgun (WGS) entry which is preliminary data.</text>
</comment>
<reference evidence="3 6" key="2">
    <citation type="submission" date="2024-07" db="EMBL/GenBank/DDBJ databases">
        <title>Active virus-host system and metabolic interactions in a Lokiarchaeon culture.</title>
        <authorList>
            <person name="Ponce Toledo R.I."/>
            <person name="Rodrigues Oliveira T."/>
            <person name="Schleper C."/>
        </authorList>
    </citation>
    <scope>NUCLEOTIDE SEQUENCE [LARGE SCALE GENOMIC DNA]</scope>
    <source>
        <strain evidence="3 6">B35</strain>
    </source>
</reference>
<dbReference type="SUPFAM" id="SSF52172">
    <property type="entry name" value="CheY-like"/>
    <property type="match status" value="1"/>
</dbReference>
<dbReference type="Pfam" id="PF00072">
    <property type="entry name" value="Response_reg"/>
    <property type="match status" value="1"/>
</dbReference>
<dbReference type="Proteomes" id="UP001568358">
    <property type="component" value="Unassembled WGS sequence"/>
</dbReference>
<dbReference type="PANTHER" id="PTHR43228:SF1">
    <property type="entry name" value="TWO-COMPONENT RESPONSE REGULATOR ARR22"/>
    <property type="match status" value="1"/>
</dbReference>
<sequence length="134" mass="15084">MKFLIVDDDFDSRRLVQKILHPYGYSDLAADGEEGVEAFRQALQAGEPYDVVTLDIMMPNIDGQDALREIRDLEKEHGIMPEHGAKVIMISGLDDSQEVHDAFFLGNATSFIVKPIRKRALLEEIQNLGLQLES</sequence>
<dbReference type="EMBL" id="JBFSOO010000003">
    <property type="protein sequence ID" value="MEZ6852941.1"/>
    <property type="molecule type" value="Genomic_DNA"/>
</dbReference>
<evidence type="ECO:0000313" key="6">
    <source>
        <dbReference type="Proteomes" id="UP001568358"/>
    </source>
</evidence>
<dbReference type="PROSITE" id="PS50110">
    <property type="entry name" value="RESPONSE_REGULATORY"/>
    <property type="match status" value="1"/>
</dbReference>
<dbReference type="EMBL" id="FQZR01000002">
    <property type="protein sequence ID" value="SHI77774.1"/>
    <property type="molecule type" value="Genomic_DNA"/>
</dbReference>
<dbReference type="Proteomes" id="UP000184001">
    <property type="component" value="Unassembled WGS sequence"/>
</dbReference>
<feature type="domain" description="Response regulatory" evidence="2">
    <location>
        <begin position="2"/>
        <end position="129"/>
    </location>
</feature>
<feature type="modified residue" description="4-aspartylphosphate" evidence="1">
    <location>
        <position position="55"/>
    </location>
</feature>
<dbReference type="SMART" id="SM00448">
    <property type="entry name" value="REC"/>
    <property type="match status" value="1"/>
</dbReference>
<organism evidence="4 5">
    <name type="scientific">Halodesulfovibrio aestuarii</name>
    <dbReference type="NCBI Taxonomy" id="126333"/>
    <lineage>
        <taxon>Bacteria</taxon>
        <taxon>Pseudomonadati</taxon>
        <taxon>Thermodesulfobacteriota</taxon>
        <taxon>Desulfovibrionia</taxon>
        <taxon>Desulfovibrionales</taxon>
        <taxon>Desulfovibrionaceae</taxon>
        <taxon>Halodesulfovibrio</taxon>
    </lineage>
</organism>